<evidence type="ECO:0000313" key="12">
    <source>
        <dbReference type="EnsemblMetazoa" id="PHUM185800-PA"/>
    </source>
</evidence>
<dbReference type="PANTHER" id="PTHR24366:SF87">
    <property type="entry name" value="KEKKON 6, ISOFORM B"/>
    <property type="match status" value="1"/>
</dbReference>
<dbReference type="FunFam" id="3.80.10.10:FF:000082">
    <property type="entry name" value="Leucine-rich repeat-containing 24"/>
    <property type="match status" value="1"/>
</dbReference>
<feature type="chain" id="PRO_5011412435" evidence="9">
    <location>
        <begin position="22"/>
        <end position="648"/>
    </location>
</feature>
<keyword evidence="1" id="KW-0433">Leucine-rich repeat</keyword>
<dbReference type="SMART" id="SM00408">
    <property type="entry name" value="IGc2"/>
    <property type="match status" value="1"/>
</dbReference>
<dbReference type="PANTHER" id="PTHR24366">
    <property type="entry name" value="IG(IMMUNOGLOBULIN) AND LRR(LEUCINE RICH REPEAT) DOMAINS"/>
    <property type="match status" value="1"/>
</dbReference>
<keyword evidence="3" id="KW-0677">Repeat</keyword>
<keyword evidence="5" id="KW-0325">Glycoprotein</keyword>
<evidence type="ECO:0000256" key="2">
    <source>
        <dbReference type="ARBA" id="ARBA00022729"/>
    </source>
</evidence>
<dbReference type="Gene3D" id="2.60.40.10">
    <property type="entry name" value="Immunoglobulins"/>
    <property type="match status" value="1"/>
</dbReference>
<evidence type="ECO:0000256" key="6">
    <source>
        <dbReference type="ARBA" id="ARBA00023319"/>
    </source>
</evidence>
<dbReference type="Gene3D" id="3.80.10.10">
    <property type="entry name" value="Ribonuclease Inhibitor"/>
    <property type="match status" value="2"/>
</dbReference>
<dbReference type="GeneID" id="8240026"/>
<dbReference type="InterPro" id="IPR013783">
    <property type="entry name" value="Ig-like_fold"/>
</dbReference>
<keyword evidence="13" id="KW-1185">Reference proteome</keyword>
<dbReference type="EnsemblMetazoa" id="PHUM185800-RA">
    <property type="protein sequence ID" value="PHUM185800-PA"/>
    <property type="gene ID" value="PHUM185800"/>
</dbReference>
<keyword evidence="8" id="KW-0472">Membrane</keyword>
<evidence type="ECO:0000256" key="3">
    <source>
        <dbReference type="ARBA" id="ARBA00022737"/>
    </source>
</evidence>
<dbReference type="AlphaFoldDB" id="E0VGJ7"/>
<dbReference type="SUPFAM" id="SSF52058">
    <property type="entry name" value="L domain-like"/>
    <property type="match status" value="1"/>
</dbReference>
<dbReference type="PROSITE" id="PS51450">
    <property type="entry name" value="LRR"/>
    <property type="match status" value="1"/>
</dbReference>
<keyword evidence="8" id="KW-1133">Transmembrane helix</keyword>
<evidence type="ECO:0000256" key="8">
    <source>
        <dbReference type="SAM" id="Phobius"/>
    </source>
</evidence>
<feature type="signal peptide" evidence="9">
    <location>
        <begin position="1"/>
        <end position="21"/>
    </location>
</feature>
<feature type="compositionally biased region" description="Pro residues" evidence="7">
    <location>
        <begin position="622"/>
        <end position="636"/>
    </location>
</feature>
<dbReference type="EMBL" id="AAZO01002157">
    <property type="status" value="NOT_ANNOTATED_CDS"/>
    <property type="molecule type" value="Genomic_DNA"/>
</dbReference>
<dbReference type="SMART" id="SM00082">
    <property type="entry name" value="LRRCT"/>
    <property type="match status" value="1"/>
</dbReference>
<dbReference type="InterPro" id="IPR007110">
    <property type="entry name" value="Ig-like_dom"/>
</dbReference>
<protein>
    <submittedName>
        <fullName evidence="11">Amphoterin-induced protein 2, putative</fullName>
    </submittedName>
</protein>
<dbReference type="STRING" id="121224.E0VGJ7"/>
<evidence type="ECO:0000256" key="5">
    <source>
        <dbReference type="ARBA" id="ARBA00023180"/>
    </source>
</evidence>
<feature type="domain" description="Ig-like" evidence="10">
    <location>
        <begin position="262"/>
        <end position="356"/>
    </location>
</feature>
<dbReference type="InterPro" id="IPR003598">
    <property type="entry name" value="Ig_sub2"/>
</dbReference>
<dbReference type="InParanoid" id="E0VGJ7"/>
<proteinExistence type="predicted"/>
<evidence type="ECO:0000256" key="4">
    <source>
        <dbReference type="ARBA" id="ARBA00023157"/>
    </source>
</evidence>
<evidence type="ECO:0000313" key="11">
    <source>
        <dbReference type="EMBL" id="EEB12503.1"/>
    </source>
</evidence>
<evidence type="ECO:0000256" key="1">
    <source>
        <dbReference type="ARBA" id="ARBA00022614"/>
    </source>
</evidence>
<dbReference type="InterPro" id="IPR001611">
    <property type="entry name" value="Leu-rich_rpt"/>
</dbReference>
<dbReference type="SMART" id="SM00409">
    <property type="entry name" value="IG"/>
    <property type="match status" value="1"/>
</dbReference>
<dbReference type="CDD" id="cd00096">
    <property type="entry name" value="Ig"/>
    <property type="match status" value="1"/>
</dbReference>
<dbReference type="OMA" id="PHDEIVT"/>
<evidence type="ECO:0000256" key="7">
    <source>
        <dbReference type="SAM" id="MobiDB-lite"/>
    </source>
</evidence>
<dbReference type="Pfam" id="PF07679">
    <property type="entry name" value="I-set"/>
    <property type="match status" value="1"/>
</dbReference>
<keyword evidence="2 9" id="KW-0732">Signal</keyword>
<dbReference type="OrthoDB" id="1099686at2759"/>
<feature type="compositionally biased region" description="Gly residues" evidence="7">
    <location>
        <begin position="550"/>
        <end position="561"/>
    </location>
</feature>
<dbReference type="CTD" id="8240026"/>
<gene>
    <name evidence="12" type="primary">8240026</name>
    <name evidence="11" type="ORF">Phum_PHUM185800</name>
</gene>
<dbReference type="InterPro" id="IPR003599">
    <property type="entry name" value="Ig_sub"/>
</dbReference>
<reference evidence="11" key="2">
    <citation type="submission" date="2007-04" db="EMBL/GenBank/DDBJ databases">
        <title>The genome of the human body louse.</title>
        <authorList>
            <consortium name="The Human Body Louse Genome Consortium"/>
            <person name="Kirkness E."/>
            <person name="Walenz B."/>
            <person name="Hass B."/>
            <person name="Bruggner R."/>
            <person name="Strausberg R."/>
        </authorList>
    </citation>
    <scope>NUCLEOTIDE SEQUENCE</scope>
    <source>
        <strain evidence="11">USDA</strain>
    </source>
</reference>
<feature type="transmembrane region" description="Helical" evidence="8">
    <location>
        <begin position="372"/>
        <end position="401"/>
    </location>
</feature>
<dbReference type="FunFam" id="2.60.40.10:FF:000032">
    <property type="entry name" value="palladin isoform X1"/>
    <property type="match status" value="1"/>
</dbReference>
<dbReference type="EMBL" id="AAZO01002158">
    <property type="status" value="NOT_ANNOTATED_CDS"/>
    <property type="molecule type" value="Genomic_DNA"/>
</dbReference>
<dbReference type="InterPro" id="IPR036179">
    <property type="entry name" value="Ig-like_dom_sf"/>
</dbReference>
<sequence length="648" mass="71304">MAGGVIASLLVLAAAWSVASPDWMDCPGPCRCKWSSGKKSAFCRDAGLTTVPTLNADIQVLDLTRNIIPFLSKDLFKSIGLLNLQRIFLRNISLKEIHPDAFRNLSILVEIDLSENKIDKIHPNTFYGNDRLRFLNLSGNPLTELVGNQFPPLKYLKTIELQNCYLNYINKDAFVNLPLLETLNLNSNQLNNVTENVFKLIKKLKTLKLDNNPWKCDCALRDFRTWLLQSNLYSVPLTCMDPPSLSGLHWNDVSTEEFACSPKVTVTEVMIQEEVGNNVTFKCHVTGDPEPDVMWLYNGKPVNGTANDQMYYEEKDGGLEKWVVMSIYNVSELDAGEYSCLAKNLRGSSIGNLTLMLPEVISATTLSKTESWLLIAGLIAGGVATFFSITLTLVFTFCFCGRKRRRKRGRRKTELKGSVSFTEQEKKLLDVSITTTTDRPSNSESVEQLNQPDMEMMESASIPLELCEPVHITIESHGTNNTNMVPLSVPLTVFPPPPEFSTSVLPAGAFGNIFISVSVSQEPSSDTVIRYPDLLDIPHRSKNSSARVSVGGGGGGVGPSEGGSLTTSQSYATFPRRPRPKSVTESNEPQVRLGPMYDNMGPRVTAGGSSTLSLPEVEESEIPPPPPPPPPPLPPSLCLPLSVDYISL</sequence>
<dbReference type="SUPFAM" id="SSF48726">
    <property type="entry name" value="Immunoglobulin"/>
    <property type="match status" value="1"/>
</dbReference>
<dbReference type="InterPro" id="IPR003591">
    <property type="entry name" value="Leu-rich_rpt_typical-subtyp"/>
</dbReference>
<dbReference type="KEGG" id="phu:Phum_PHUM185800"/>
<dbReference type="InterPro" id="IPR000483">
    <property type="entry name" value="Cys-rich_flank_reg_C"/>
</dbReference>
<keyword evidence="4" id="KW-1015">Disulfide bond</keyword>
<reference evidence="11" key="1">
    <citation type="submission" date="2007-04" db="EMBL/GenBank/DDBJ databases">
        <title>Annotation of Pediculus humanus corporis strain USDA.</title>
        <authorList>
            <person name="Kirkness E."/>
            <person name="Hannick L."/>
            <person name="Hass B."/>
            <person name="Bruggner R."/>
            <person name="Lawson D."/>
            <person name="Bidwell S."/>
            <person name="Joardar V."/>
            <person name="Caler E."/>
            <person name="Walenz B."/>
            <person name="Inman J."/>
            <person name="Schobel S."/>
            <person name="Galinsky K."/>
            <person name="Amedeo P."/>
            <person name="Strausberg R."/>
        </authorList>
    </citation>
    <scope>NUCLEOTIDE SEQUENCE</scope>
    <source>
        <strain evidence="11">USDA</strain>
    </source>
</reference>
<dbReference type="SMART" id="SM00369">
    <property type="entry name" value="LRR_TYP"/>
    <property type="match status" value="4"/>
</dbReference>
<dbReference type="PROSITE" id="PS50835">
    <property type="entry name" value="IG_LIKE"/>
    <property type="match status" value="1"/>
</dbReference>
<feature type="region of interest" description="Disordered" evidence="7">
    <location>
        <begin position="543"/>
        <end position="636"/>
    </location>
</feature>
<dbReference type="InterPro" id="IPR013098">
    <property type="entry name" value="Ig_I-set"/>
</dbReference>
<dbReference type="EMBL" id="DS235147">
    <property type="protein sequence ID" value="EEB12503.1"/>
    <property type="molecule type" value="Genomic_DNA"/>
</dbReference>
<dbReference type="Pfam" id="PF13855">
    <property type="entry name" value="LRR_8"/>
    <property type="match status" value="2"/>
</dbReference>
<dbReference type="VEuPathDB" id="VectorBase:PHUM185800"/>
<dbReference type="RefSeq" id="XP_002425241.1">
    <property type="nucleotide sequence ID" value="XM_002425196.1"/>
</dbReference>
<evidence type="ECO:0000259" key="10">
    <source>
        <dbReference type="PROSITE" id="PS50835"/>
    </source>
</evidence>
<dbReference type="FunCoup" id="E0VGJ7">
    <property type="interactions" value="72"/>
</dbReference>
<reference evidence="12" key="3">
    <citation type="submission" date="2020-05" db="UniProtKB">
        <authorList>
            <consortium name="EnsemblMetazoa"/>
        </authorList>
    </citation>
    <scope>IDENTIFICATION</scope>
    <source>
        <strain evidence="12">USDA</strain>
    </source>
</reference>
<evidence type="ECO:0000256" key="9">
    <source>
        <dbReference type="SAM" id="SignalP"/>
    </source>
</evidence>
<accession>E0VGJ7</accession>
<organism>
    <name type="scientific">Pediculus humanus subsp. corporis</name>
    <name type="common">Body louse</name>
    <dbReference type="NCBI Taxonomy" id="121224"/>
    <lineage>
        <taxon>Eukaryota</taxon>
        <taxon>Metazoa</taxon>
        <taxon>Ecdysozoa</taxon>
        <taxon>Arthropoda</taxon>
        <taxon>Hexapoda</taxon>
        <taxon>Insecta</taxon>
        <taxon>Pterygota</taxon>
        <taxon>Neoptera</taxon>
        <taxon>Paraneoptera</taxon>
        <taxon>Psocodea</taxon>
        <taxon>Troctomorpha</taxon>
        <taxon>Phthiraptera</taxon>
        <taxon>Anoplura</taxon>
        <taxon>Pediculidae</taxon>
        <taxon>Pediculus</taxon>
    </lineage>
</organism>
<keyword evidence="8" id="KW-0812">Transmembrane</keyword>
<evidence type="ECO:0000313" key="13">
    <source>
        <dbReference type="Proteomes" id="UP000009046"/>
    </source>
</evidence>
<keyword evidence="6" id="KW-0393">Immunoglobulin domain</keyword>
<dbReference type="Proteomes" id="UP000009046">
    <property type="component" value="Unassembled WGS sequence"/>
</dbReference>
<dbReference type="HOGENOM" id="CLU_016146_1_0_1"/>
<dbReference type="EMBL" id="AAZO01002156">
    <property type="status" value="NOT_ANNOTATED_CDS"/>
    <property type="molecule type" value="Genomic_DNA"/>
</dbReference>
<dbReference type="InterPro" id="IPR032675">
    <property type="entry name" value="LRR_dom_sf"/>
</dbReference>
<dbReference type="GO" id="GO:0071944">
    <property type="term" value="C:cell periphery"/>
    <property type="evidence" value="ECO:0007669"/>
    <property type="project" value="UniProtKB-ARBA"/>
</dbReference>
<dbReference type="eggNOG" id="KOG0619">
    <property type="taxonomic scope" value="Eukaryota"/>
</dbReference>
<name>E0VGJ7_PEDHC</name>